<sequence>MRLKTGDCVEHPQTKKKGYIIQIFQNPACFIRTLVIRWEDGEIEELEELEFGPLDDE</sequence>
<evidence type="ECO:0008006" key="3">
    <source>
        <dbReference type="Google" id="ProtNLM"/>
    </source>
</evidence>
<reference evidence="1" key="1">
    <citation type="submission" date="2021-12" db="EMBL/GenBank/DDBJ databases">
        <title>Alicyclobacillaceae gen. nov., sp. nov., isolated from chalcocite enrichment system.</title>
        <authorList>
            <person name="Jiang Z."/>
        </authorList>
    </citation>
    <scope>NUCLEOTIDE SEQUENCE</scope>
    <source>
        <strain evidence="1">MYW30-H2</strain>
    </source>
</reference>
<accession>A0ABY4CKJ6</accession>
<dbReference type="Proteomes" id="UP000830167">
    <property type="component" value="Chromosome"/>
</dbReference>
<proteinExistence type="predicted"/>
<evidence type="ECO:0000313" key="1">
    <source>
        <dbReference type="EMBL" id="UOF89986.1"/>
    </source>
</evidence>
<gene>
    <name evidence="1" type="ORF">LSG31_19285</name>
</gene>
<dbReference type="RefSeq" id="WP_347436681.1">
    <property type="nucleotide sequence ID" value="NZ_CP089291.1"/>
</dbReference>
<protein>
    <recommendedName>
        <fullName evidence="3">DUF4314 domain-containing protein</fullName>
    </recommendedName>
</protein>
<keyword evidence="2" id="KW-1185">Reference proteome</keyword>
<evidence type="ECO:0000313" key="2">
    <source>
        <dbReference type="Proteomes" id="UP000830167"/>
    </source>
</evidence>
<organism evidence="1 2">
    <name type="scientific">Fodinisporobacter ferrooxydans</name>
    <dbReference type="NCBI Taxonomy" id="2901836"/>
    <lineage>
        <taxon>Bacteria</taxon>
        <taxon>Bacillati</taxon>
        <taxon>Bacillota</taxon>
        <taxon>Bacilli</taxon>
        <taxon>Bacillales</taxon>
        <taxon>Alicyclobacillaceae</taxon>
        <taxon>Fodinisporobacter</taxon>
    </lineage>
</organism>
<dbReference type="EMBL" id="CP089291">
    <property type="protein sequence ID" value="UOF89986.1"/>
    <property type="molecule type" value="Genomic_DNA"/>
</dbReference>
<name>A0ABY4CKJ6_9BACL</name>